<evidence type="ECO:0000313" key="7">
    <source>
        <dbReference type="EMBL" id="TRD15188.1"/>
    </source>
</evidence>
<gene>
    <name evidence="7" type="ORF">FEV53_17505</name>
</gene>
<keyword evidence="7" id="KW-0032">Aminotransferase</keyword>
<dbReference type="Pfam" id="PF00392">
    <property type="entry name" value="GntR"/>
    <property type="match status" value="1"/>
</dbReference>
<dbReference type="GO" id="GO:0003700">
    <property type="term" value="F:DNA-binding transcription factor activity"/>
    <property type="evidence" value="ECO:0007669"/>
    <property type="project" value="InterPro"/>
</dbReference>
<dbReference type="InterPro" id="IPR036390">
    <property type="entry name" value="WH_DNA-bd_sf"/>
</dbReference>
<keyword evidence="7" id="KW-0808">Transferase</keyword>
<dbReference type="InterPro" id="IPR051446">
    <property type="entry name" value="HTH_trans_reg/aminotransferase"/>
</dbReference>
<dbReference type="GO" id="GO:0008483">
    <property type="term" value="F:transaminase activity"/>
    <property type="evidence" value="ECO:0007669"/>
    <property type="project" value="UniProtKB-KW"/>
</dbReference>
<dbReference type="EMBL" id="VFSV01000053">
    <property type="protein sequence ID" value="TRD15188.1"/>
    <property type="molecule type" value="Genomic_DNA"/>
</dbReference>
<evidence type="ECO:0000259" key="6">
    <source>
        <dbReference type="PROSITE" id="PS50949"/>
    </source>
</evidence>
<dbReference type="InterPro" id="IPR015421">
    <property type="entry name" value="PyrdxlP-dep_Trfase_major"/>
</dbReference>
<dbReference type="CDD" id="cd07377">
    <property type="entry name" value="WHTH_GntR"/>
    <property type="match status" value="1"/>
</dbReference>
<dbReference type="InterPro" id="IPR036388">
    <property type="entry name" value="WH-like_DNA-bd_sf"/>
</dbReference>
<reference evidence="7 8" key="1">
    <citation type="submission" date="2019-06" db="EMBL/GenBank/DDBJ databases">
        <title>Paenimaribius caenipelagi gen. nov., sp. nov., isolated from a tidal flat.</title>
        <authorList>
            <person name="Yoon J.-H."/>
        </authorList>
    </citation>
    <scope>NUCLEOTIDE SEQUENCE [LARGE SCALE GENOMIC DNA]</scope>
    <source>
        <strain evidence="7 8">JBTF-M29</strain>
    </source>
</reference>
<sequence length="493" mass="54204">MRGATLKKNDLLLDLISLDRASSEPLYRQVYEQLRQLVLSGVLEANTHLPSTRHAAQTLGISRNTVIYAYEALISDGYLSSERGSGTKVVLLDGRRLKSDPATNNKALKAALSARGQCLALQPIDQGVPAQVAFYPGYPDRDGFPIATWAHMIRRNARHPVNDLYGYHSAGGLPALKEAIAHFATISRGVTCTPEQVIVTAGTQAALDLVSRLVLDPGDHFWIEEPVYKGAYSALINAGGVACSIPAGEAGWDFGSMVAAPPPRTIFLTPSCQWPFGRVMRLRERMDLLELAKRHNAWIIEDDYDSEFRFNKTPGPALQGLDDDGRVIYLGTFSKTMFPALRIGFIVVPEPLIDGFERAINATGQYPPLLLQAALADFIRAGYFAAHLKRMRILYSKRHSYFLEQAATQLSPWMQFFPAEGGMQVVGVFKKEFSDVEIAKIAREKGVHVMPISPLRRQFNGPTGLIFGFAAVGPEETDEGISVLKTLFSIAAK</sequence>
<evidence type="ECO:0000313" key="8">
    <source>
        <dbReference type="Proteomes" id="UP000318590"/>
    </source>
</evidence>
<keyword evidence="3" id="KW-0805">Transcription regulation</keyword>
<dbReference type="PROSITE" id="PS50949">
    <property type="entry name" value="HTH_GNTR"/>
    <property type="match status" value="1"/>
</dbReference>
<evidence type="ECO:0000256" key="4">
    <source>
        <dbReference type="ARBA" id="ARBA00023125"/>
    </source>
</evidence>
<keyword evidence="8" id="KW-1185">Reference proteome</keyword>
<keyword evidence="2" id="KW-0663">Pyridoxal phosphate</keyword>
<keyword evidence="5" id="KW-0804">Transcription</keyword>
<dbReference type="PANTHER" id="PTHR46577">
    <property type="entry name" value="HTH-TYPE TRANSCRIPTIONAL REGULATORY PROTEIN GABR"/>
    <property type="match status" value="1"/>
</dbReference>
<dbReference type="OrthoDB" id="9808770at2"/>
<comment type="caution">
    <text evidence="7">The sequence shown here is derived from an EMBL/GenBank/DDBJ whole genome shotgun (WGS) entry which is preliminary data.</text>
</comment>
<comment type="similarity">
    <text evidence="1">In the C-terminal section; belongs to the class-I pyridoxal-phosphate-dependent aminotransferase family.</text>
</comment>
<feature type="domain" description="HTH gntR-type" evidence="6">
    <location>
        <begin position="24"/>
        <end position="92"/>
    </location>
</feature>
<accession>A0A547PM07</accession>
<dbReference type="Proteomes" id="UP000318590">
    <property type="component" value="Unassembled WGS sequence"/>
</dbReference>
<keyword evidence="4" id="KW-0238">DNA-binding</keyword>
<dbReference type="Gene3D" id="3.40.640.10">
    <property type="entry name" value="Type I PLP-dependent aspartate aminotransferase-like (Major domain)"/>
    <property type="match status" value="1"/>
</dbReference>
<dbReference type="InterPro" id="IPR004839">
    <property type="entry name" value="Aminotransferase_I/II_large"/>
</dbReference>
<dbReference type="InterPro" id="IPR000524">
    <property type="entry name" value="Tscrpt_reg_HTH_GntR"/>
</dbReference>
<dbReference type="Gene3D" id="1.10.10.10">
    <property type="entry name" value="Winged helix-like DNA-binding domain superfamily/Winged helix DNA-binding domain"/>
    <property type="match status" value="1"/>
</dbReference>
<dbReference type="CDD" id="cd00609">
    <property type="entry name" value="AAT_like"/>
    <property type="match status" value="1"/>
</dbReference>
<evidence type="ECO:0000256" key="3">
    <source>
        <dbReference type="ARBA" id="ARBA00023015"/>
    </source>
</evidence>
<dbReference type="GO" id="GO:0030170">
    <property type="term" value="F:pyridoxal phosphate binding"/>
    <property type="evidence" value="ECO:0007669"/>
    <property type="project" value="InterPro"/>
</dbReference>
<evidence type="ECO:0000256" key="1">
    <source>
        <dbReference type="ARBA" id="ARBA00005384"/>
    </source>
</evidence>
<organism evidence="7 8">
    <name type="scientific">Palleronia caenipelagi</name>
    <dbReference type="NCBI Taxonomy" id="2489174"/>
    <lineage>
        <taxon>Bacteria</taxon>
        <taxon>Pseudomonadati</taxon>
        <taxon>Pseudomonadota</taxon>
        <taxon>Alphaproteobacteria</taxon>
        <taxon>Rhodobacterales</taxon>
        <taxon>Roseobacteraceae</taxon>
        <taxon>Palleronia</taxon>
    </lineage>
</organism>
<dbReference type="AlphaFoldDB" id="A0A547PM07"/>
<dbReference type="PANTHER" id="PTHR46577:SF1">
    <property type="entry name" value="HTH-TYPE TRANSCRIPTIONAL REGULATORY PROTEIN GABR"/>
    <property type="match status" value="1"/>
</dbReference>
<dbReference type="SUPFAM" id="SSF53383">
    <property type="entry name" value="PLP-dependent transferases"/>
    <property type="match status" value="1"/>
</dbReference>
<name>A0A547PM07_9RHOB</name>
<dbReference type="SMART" id="SM00345">
    <property type="entry name" value="HTH_GNTR"/>
    <property type="match status" value="1"/>
</dbReference>
<evidence type="ECO:0000256" key="2">
    <source>
        <dbReference type="ARBA" id="ARBA00022898"/>
    </source>
</evidence>
<dbReference type="SUPFAM" id="SSF46785">
    <property type="entry name" value="Winged helix' DNA-binding domain"/>
    <property type="match status" value="1"/>
</dbReference>
<protein>
    <submittedName>
        <fullName evidence="7">PLP-dependent aminotransferase family protein</fullName>
    </submittedName>
</protein>
<dbReference type="InterPro" id="IPR015424">
    <property type="entry name" value="PyrdxlP-dep_Trfase"/>
</dbReference>
<evidence type="ECO:0000256" key="5">
    <source>
        <dbReference type="ARBA" id="ARBA00023163"/>
    </source>
</evidence>
<dbReference type="Pfam" id="PF00155">
    <property type="entry name" value="Aminotran_1_2"/>
    <property type="match status" value="1"/>
</dbReference>
<proteinExistence type="inferred from homology"/>
<dbReference type="GO" id="GO:0003677">
    <property type="term" value="F:DNA binding"/>
    <property type="evidence" value="ECO:0007669"/>
    <property type="project" value="UniProtKB-KW"/>
</dbReference>